<proteinExistence type="predicted"/>
<evidence type="ECO:0000313" key="1">
    <source>
        <dbReference type="EMBL" id="SOC45713.1"/>
    </source>
</evidence>
<reference evidence="1 2" key="1">
    <citation type="submission" date="2017-08" db="EMBL/GenBank/DDBJ databases">
        <authorList>
            <person name="de Groot N.N."/>
        </authorList>
    </citation>
    <scope>NUCLEOTIDE SEQUENCE [LARGE SCALE GENOMIC DNA]</scope>
    <source>
        <strain evidence="1 2">JC85</strain>
    </source>
</reference>
<evidence type="ECO:0000313" key="2">
    <source>
        <dbReference type="Proteomes" id="UP000219167"/>
    </source>
</evidence>
<organism evidence="1 2">
    <name type="scientific">Rhizobium subbaraonis</name>
    <dbReference type="NCBI Taxonomy" id="908946"/>
    <lineage>
        <taxon>Bacteria</taxon>
        <taxon>Pseudomonadati</taxon>
        <taxon>Pseudomonadota</taxon>
        <taxon>Alphaproteobacteria</taxon>
        <taxon>Hyphomicrobiales</taxon>
        <taxon>Rhizobiaceae</taxon>
        <taxon>Rhizobium/Agrobacterium group</taxon>
        <taxon>Rhizobium</taxon>
    </lineage>
</organism>
<accession>A0A285UV97</accession>
<gene>
    <name evidence="1" type="ORF">SAMN05892877_117102</name>
</gene>
<name>A0A285UV97_9HYPH</name>
<dbReference type="AlphaFoldDB" id="A0A285UV97"/>
<dbReference type="Proteomes" id="UP000219167">
    <property type="component" value="Unassembled WGS sequence"/>
</dbReference>
<protein>
    <submittedName>
        <fullName evidence="1">Uncharacterized protein</fullName>
    </submittedName>
</protein>
<dbReference type="EMBL" id="OBQD01000017">
    <property type="protein sequence ID" value="SOC45713.1"/>
    <property type="molecule type" value="Genomic_DNA"/>
</dbReference>
<sequence length="233" mass="24516">MTGPTEAEPFLKLINEVFGLAAFENEIREVIGNTNWKVLAERARDARAAYPALTAALAVEAGTDEDRTYAKLETIVAPDNGTTEDVLAAVLACANAWVPEARIIGNVRAGDISRVLSALTTSPASSGVEGEAVAIYRGNGLIDCGNDGHHNIELLKLIPANTLLYAHPAPTPAGDGLLRLAVAAVLEADKEFRSNMGPSWEGDPLSDELDGLRRIFEALPASSAPQTEGSTDG</sequence>
<dbReference type="RefSeq" id="WP_097142153.1">
    <property type="nucleotide sequence ID" value="NZ_OBQD01000017.1"/>
</dbReference>
<keyword evidence="2" id="KW-1185">Reference proteome</keyword>